<protein>
    <submittedName>
        <fullName evidence="2">Serine/threonine protein phosphatase</fullName>
    </submittedName>
</protein>
<dbReference type="PANTHER" id="PTHR42850:SF4">
    <property type="entry name" value="ZINC-DEPENDENT ENDOPOLYPHOSPHATASE"/>
    <property type="match status" value="1"/>
</dbReference>
<evidence type="ECO:0000313" key="2">
    <source>
        <dbReference type="EMBL" id="RXS75073.1"/>
    </source>
</evidence>
<dbReference type="Gene3D" id="3.60.21.10">
    <property type="match status" value="1"/>
</dbReference>
<dbReference type="GO" id="GO:0110154">
    <property type="term" value="P:RNA decapping"/>
    <property type="evidence" value="ECO:0007669"/>
    <property type="project" value="TreeGrafter"/>
</dbReference>
<proteinExistence type="predicted"/>
<name>A0A4Q1RHE5_9FIRM</name>
<dbReference type="GO" id="GO:0008803">
    <property type="term" value="F:bis(5'-nucleosyl)-tetraphosphatase (symmetrical) activity"/>
    <property type="evidence" value="ECO:0007669"/>
    <property type="project" value="TreeGrafter"/>
</dbReference>
<dbReference type="InterPro" id="IPR029052">
    <property type="entry name" value="Metallo-depent_PP-like"/>
</dbReference>
<dbReference type="EMBL" id="SDKC01000001">
    <property type="protein sequence ID" value="RXS75073.1"/>
    <property type="molecule type" value="Genomic_DNA"/>
</dbReference>
<reference evidence="2 3" key="1">
    <citation type="submission" date="2019-01" db="EMBL/GenBank/DDBJ databases">
        <title>Blautia sp. nov. KGMB01111 isolated human feces.</title>
        <authorList>
            <person name="Park J.-E."/>
            <person name="Kim J.-S."/>
            <person name="Park S.-H."/>
        </authorList>
    </citation>
    <scope>NUCLEOTIDE SEQUENCE [LARGE SCALE GENOMIC DNA]</scope>
    <source>
        <strain evidence="2 3">KGMB01111</strain>
    </source>
</reference>
<evidence type="ECO:0000313" key="3">
    <source>
        <dbReference type="Proteomes" id="UP000290106"/>
    </source>
</evidence>
<dbReference type="Proteomes" id="UP000290106">
    <property type="component" value="Unassembled WGS sequence"/>
</dbReference>
<comment type="caution">
    <text evidence="2">The sequence shown here is derived from an EMBL/GenBank/DDBJ whole genome shotgun (WGS) entry which is preliminary data.</text>
</comment>
<dbReference type="InterPro" id="IPR004843">
    <property type="entry name" value="Calcineurin-like_PHP"/>
</dbReference>
<keyword evidence="3" id="KW-1185">Reference proteome</keyword>
<feature type="domain" description="Calcineurin-like phosphoesterase" evidence="1">
    <location>
        <begin position="5"/>
        <end position="189"/>
    </location>
</feature>
<dbReference type="GO" id="GO:0005737">
    <property type="term" value="C:cytoplasm"/>
    <property type="evidence" value="ECO:0007669"/>
    <property type="project" value="TreeGrafter"/>
</dbReference>
<organism evidence="2 3">
    <name type="scientific">Blautia faecicola</name>
    <dbReference type="NCBI Taxonomy" id="2509240"/>
    <lineage>
        <taxon>Bacteria</taxon>
        <taxon>Bacillati</taxon>
        <taxon>Bacillota</taxon>
        <taxon>Clostridia</taxon>
        <taxon>Lachnospirales</taxon>
        <taxon>Lachnospiraceae</taxon>
        <taxon>Blautia</taxon>
    </lineage>
</organism>
<accession>A0A4Q1RHE5</accession>
<dbReference type="RefSeq" id="WP_129257578.1">
    <property type="nucleotide sequence ID" value="NZ_SDKC01000001.1"/>
</dbReference>
<dbReference type="OrthoDB" id="9779903at2"/>
<dbReference type="GO" id="GO:0016791">
    <property type="term" value="F:phosphatase activity"/>
    <property type="evidence" value="ECO:0007669"/>
    <property type="project" value="TreeGrafter"/>
</dbReference>
<dbReference type="PANTHER" id="PTHR42850">
    <property type="entry name" value="METALLOPHOSPHOESTERASE"/>
    <property type="match status" value="1"/>
</dbReference>
<dbReference type="SUPFAM" id="SSF56300">
    <property type="entry name" value="Metallo-dependent phosphatases"/>
    <property type="match status" value="1"/>
</dbReference>
<dbReference type="InterPro" id="IPR050126">
    <property type="entry name" value="Ap4A_hydrolase"/>
</dbReference>
<dbReference type="AlphaFoldDB" id="A0A4Q1RHE5"/>
<dbReference type="Pfam" id="PF00149">
    <property type="entry name" value="Metallophos"/>
    <property type="match status" value="1"/>
</dbReference>
<gene>
    <name evidence="2" type="ORF">ETP43_07485</name>
</gene>
<sequence length="238" mass="26765">MANYVIADIHGEYDAFEELLAKISFGDEDTLYILGDVLDRGPNPIKVMRKLMTMPNAICIAGNHEVMALECLEFLLQEISDKAIENLDQVTLDKLVTWQYNGASTTINEFRKLSVSEREDVIAFIQDFSAYEEMSVGEKEYLLVHAGLGNFSPEKDLSEYTIHDLVWDRGVLGEKYFDDVITITGHTPTMGIPGNPHPGYIFKLNNRIYIDCGACFPGGRLAAFCLDTGEEFYSSTHR</sequence>
<evidence type="ECO:0000259" key="1">
    <source>
        <dbReference type="Pfam" id="PF00149"/>
    </source>
</evidence>